<dbReference type="Proteomes" id="UP000214746">
    <property type="component" value="Unassembled WGS sequence"/>
</dbReference>
<dbReference type="SUPFAM" id="SSF53850">
    <property type="entry name" value="Periplasmic binding protein-like II"/>
    <property type="match status" value="1"/>
</dbReference>
<name>A0A2W1N5Q2_PAEXE</name>
<dbReference type="PANTHER" id="PTHR43649">
    <property type="entry name" value="ARABINOSE-BINDING PROTEIN-RELATED"/>
    <property type="match status" value="1"/>
</dbReference>
<protein>
    <submittedName>
        <fullName evidence="2">Sugar ABC transporter substrate-binding protein</fullName>
    </submittedName>
</protein>
<evidence type="ECO:0000256" key="1">
    <source>
        <dbReference type="SAM" id="SignalP"/>
    </source>
</evidence>
<feature type="signal peptide" evidence="1">
    <location>
        <begin position="1"/>
        <end position="29"/>
    </location>
</feature>
<dbReference type="InterPro" id="IPR050490">
    <property type="entry name" value="Bact_solute-bd_prot1"/>
</dbReference>
<dbReference type="RefSeq" id="WP_089200850.1">
    <property type="nucleotide sequence ID" value="NZ_NHRJ02000010.1"/>
</dbReference>
<comment type="caution">
    <text evidence="2">The sequence shown here is derived from an EMBL/GenBank/DDBJ whole genome shotgun (WGS) entry which is preliminary data.</text>
</comment>
<dbReference type="CDD" id="cd13585">
    <property type="entry name" value="PBP2_TMBP_like"/>
    <property type="match status" value="1"/>
</dbReference>
<dbReference type="AlphaFoldDB" id="A0A2W1N5Q2"/>
<reference evidence="2" key="1">
    <citation type="submission" date="2018-06" db="EMBL/GenBank/DDBJ databases">
        <title>Paenibacillus xerothermodurans sp. nov. an extremely dry heat resistant spore forming bacterium isolated from the soil of Cape Canaveral, Florida.</title>
        <authorList>
            <person name="Seuylemezian A."/>
            <person name="Kaur N."/>
            <person name="Patil P."/>
            <person name="Patil P."/>
            <person name="Mayilraj S."/>
            <person name="Vaishampayan P."/>
        </authorList>
    </citation>
    <scope>NUCLEOTIDE SEQUENCE [LARGE SCALE GENOMIC DNA]</scope>
    <source>
        <strain evidence="2">ATCC 27380</strain>
    </source>
</reference>
<proteinExistence type="predicted"/>
<evidence type="ECO:0000313" key="2">
    <source>
        <dbReference type="EMBL" id="PZE20029.1"/>
    </source>
</evidence>
<organism evidence="2 3">
    <name type="scientific">Paenibacillus xerothermodurans</name>
    <dbReference type="NCBI Taxonomy" id="1977292"/>
    <lineage>
        <taxon>Bacteria</taxon>
        <taxon>Bacillati</taxon>
        <taxon>Bacillota</taxon>
        <taxon>Bacilli</taxon>
        <taxon>Bacillales</taxon>
        <taxon>Paenibacillaceae</taxon>
        <taxon>Paenibacillus</taxon>
    </lineage>
</organism>
<gene>
    <name evidence="2" type="ORF">CBW46_015220</name>
</gene>
<keyword evidence="3" id="KW-1185">Reference proteome</keyword>
<dbReference type="Gene3D" id="3.40.190.10">
    <property type="entry name" value="Periplasmic binding protein-like II"/>
    <property type="match status" value="1"/>
</dbReference>
<dbReference type="PROSITE" id="PS51257">
    <property type="entry name" value="PROKAR_LIPOPROTEIN"/>
    <property type="match status" value="1"/>
</dbReference>
<keyword evidence="1" id="KW-0732">Signal</keyword>
<accession>A0A2W1N5Q2</accession>
<dbReference type="InterPro" id="IPR006059">
    <property type="entry name" value="SBP"/>
</dbReference>
<dbReference type="PANTHER" id="PTHR43649:SF12">
    <property type="entry name" value="DIACETYLCHITOBIOSE BINDING PROTEIN DASA"/>
    <property type="match status" value="1"/>
</dbReference>
<evidence type="ECO:0000313" key="3">
    <source>
        <dbReference type="Proteomes" id="UP000214746"/>
    </source>
</evidence>
<sequence length="437" mass="47898">MNRCKQLFGRILPLVLVLALLAGCGSPQGEETGAAGGAGDPTTITFWGWIPFNSEMEKIVQAFNQKHPDIKVDYQIMDWNNYWNKLTLDLNTGAGPDVFAMNYGYYAKFKDNMTELTPLADTVIGADWKTKYKQDLLEGAYRDGELRMMPAAFGGQWYIYYNKTLMQEMGFNVPKTYEEWSSFSKLAGSTAIPILFGGKESLNNAYLYHWLVNSIQPGIVQDAAKGKTKFTDEPFVKAFAALQKMYADGLIKESSFGIAANPDADNLFKNRKGAAFLSGFWLTGPLLAGQQLAGTAIEKDELGVALMPNPLGKETIVGEIDHGWVINENSEHKEAAMKFVSELTTGESAKIWLSALFAQPVAADIAMDYGAIKTEEAKNTVGVIEDSVKNLVGPRSSGIPEIDNKTGDVIMAVLLGSMTVDEALKQIQAAYDKLPKS</sequence>
<dbReference type="OrthoDB" id="9798191at2"/>
<feature type="chain" id="PRO_5039612105" evidence="1">
    <location>
        <begin position="30"/>
        <end position="437"/>
    </location>
</feature>
<dbReference type="Pfam" id="PF01547">
    <property type="entry name" value="SBP_bac_1"/>
    <property type="match status" value="1"/>
</dbReference>
<dbReference type="EMBL" id="NHRJ02000010">
    <property type="protein sequence ID" value="PZE20029.1"/>
    <property type="molecule type" value="Genomic_DNA"/>
</dbReference>